<dbReference type="SUPFAM" id="SSF103473">
    <property type="entry name" value="MFS general substrate transporter"/>
    <property type="match status" value="1"/>
</dbReference>
<feature type="transmembrane region" description="Helical" evidence="1">
    <location>
        <begin position="113"/>
        <end position="134"/>
    </location>
</feature>
<feature type="transmembrane region" description="Helical" evidence="1">
    <location>
        <begin position="457"/>
        <end position="480"/>
    </location>
</feature>
<dbReference type="AlphaFoldDB" id="A0A4R6BWP8"/>
<keyword evidence="3" id="KW-1185">Reference proteome</keyword>
<evidence type="ECO:0000313" key="2">
    <source>
        <dbReference type="EMBL" id="TDM12800.1"/>
    </source>
</evidence>
<dbReference type="OrthoDB" id="2387130at2"/>
<organism evidence="2 3">
    <name type="scientific">Macrococcus lamae</name>
    <dbReference type="NCBI Taxonomy" id="198484"/>
    <lineage>
        <taxon>Bacteria</taxon>
        <taxon>Bacillati</taxon>
        <taxon>Bacillota</taxon>
        <taxon>Bacilli</taxon>
        <taxon>Bacillales</taxon>
        <taxon>Staphylococcaceae</taxon>
        <taxon>Macrococcus</taxon>
    </lineage>
</organism>
<evidence type="ECO:0000313" key="3">
    <source>
        <dbReference type="Proteomes" id="UP000294802"/>
    </source>
</evidence>
<feature type="transmembrane region" description="Helical" evidence="1">
    <location>
        <begin position="230"/>
        <end position="250"/>
    </location>
</feature>
<dbReference type="RefSeq" id="WP_133443015.1">
    <property type="nucleotide sequence ID" value="NZ_SCWB01000002.1"/>
</dbReference>
<feature type="transmembrane region" description="Helical" evidence="1">
    <location>
        <begin position="387"/>
        <end position="407"/>
    </location>
</feature>
<proteinExistence type="predicted"/>
<feature type="transmembrane region" description="Helical" evidence="1">
    <location>
        <begin position="26"/>
        <end position="50"/>
    </location>
</feature>
<name>A0A4R6BWP8_9STAP</name>
<feature type="transmembrane region" description="Helical" evidence="1">
    <location>
        <begin position="486"/>
        <end position="503"/>
    </location>
</feature>
<keyword evidence="1" id="KW-0472">Membrane</keyword>
<protein>
    <submittedName>
        <fullName evidence="2">Uncharacterized protein</fullName>
    </submittedName>
</protein>
<keyword evidence="1" id="KW-1133">Transmembrane helix</keyword>
<sequence>MIFAMLKMEWQSLINSFKGLSDTTKLWTILAYVFIAIIGVPLIISVLSFGFANQSLDFQRTFLSYIFLYGGIIVFISTVTIIIKDFFIANDIKQLLLLPISIHQIFLVKMIKLFLSSVLWVYLLIGLTISILLYKDYQSMTIGILVMVSLLGFILFYLSLTFCFIFLLTKVLPKNKINEIMTGLLGIAGALFYFIIIGPANSIGKKLTPLTDYLPFNWVSDAVIKKQHSTIDVCIAVGVLLLGVLLFYLLTQLLMRYGQQDFTVESSTKVRSPKVQEGIDTAERSLMKKDFKLIVRDFKEISAILPQIIIPVPYVVFIIMQSGGVQELRAISELSIGVLLIGLAIGGTSYVATMIAARLTAKDAEQQDILYSLPINFKDVVNAKWKLVSVGSAFCFAIPIIIFGIVVKAEPLHIIYGVILCVITSFALTPLGIYFGTKEPQISKKTPSKRVGMGTSFLMLFCVGGIILFVVIMQTLLGIFNLPLNIRFLIFTVIMAVAGFFFYKTMMKKACESYEFGLDVKYVD</sequence>
<feature type="transmembrane region" description="Helical" evidence="1">
    <location>
        <begin position="334"/>
        <end position="357"/>
    </location>
</feature>
<accession>A0A4R6BWP8</accession>
<comment type="caution">
    <text evidence="2">The sequence shown here is derived from an EMBL/GenBank/DDBJ whole genome shotgun (WGS) entry which is preliminary data.</text>
</comment>
<gene>
    <name evidence="2" type="ORF">ERX29_02015</name>
</gene>
<keyword evidence="1" id="KW-0812">Transmembrane</keyword>
<feature type="transmembrane region" description="Helical" evidence="1">
    <location>
        <begin position="62"/>
        <end position="83"/>
    </location>
</feature>
<feature type="transmembrane region" description="Helical" evidence="1">
    <location>
        <begin position="140"/>
        <end position="168"/>
    </location>
</feature>
<dbReference type="InterPro" id="IPR036259">
    <property type="entry name" value="MFS_trans_sf"/>
</dbReference>
<reference evidence="2 3" key="1">
    <citation type="submission" date="2019-01" db="EMBL/GenBank/DDBJ databases">
        <title>Draft genome sequences of the type strains of six Macrococcus species.</title>
        <authorList>
            <person name="Mazhar S."/>
            <person name="Altermann E."/>
            <person name="Hill C."/>
            <person name="Mcauliffe O."/>
        </authorList>
    </citation>
    <scope>NUCLEOTIDE SEQUENCE [LARGE SCALE GENOMIC DNA]</scope>
    <source>
        <strain evidence="2 3">CCM4815</strain>
    </source>
</reference>
<feature type="transmembrane region" description="Helical" evidence="1">
    <location>
        <begin position="413"/>
        <end position="436"/>
    </location>
</feature>
<dbReference type="Proteomes" id="UP000294802">
    <property type="component" value="Unassembled WGS sequence"/>
</dbReference>
<feature type="transmembrane region" description="Helical" evidence="1">
    <location>
        <begin position="301"/>
        <end position="322"/>
    </location>
</feature>
<dbReference type="InterPro" id="IPR031599">
    <property type="entry name" value="ABC_tran_2"/>
</dbReference>
<dbReference type="EMBL" id="SCWB01000002">
    <property type="protein sequence ID" value="TDM12800.1"/>
    <property type="molecule type" value="Genomic_DNA"/>
</dbReference>
<evidence type="ECO:0000256" key="1">
    <source>
        <dbReference type="SAM" id="Phobius"/>
    </source>
</evidence>
<feature type="transmembrane region" description="Helical" evidence="1">
    <location>
        <begin position="180"/>
        <end position="200"/>
    </location>
</feature>
<dbReference type="Pfam" id="PF16949">
    <property type="entry name" value="ABC_tran_2"/>
    <property type="match status" value="1"/>
</dbReference>